<reference evidence="4 5" key="1">
    <citation type="submission" date="2018-07" db="EMBL/GenBank/DDBJ databases">
        <title>Chryseobacterium lacus sp. nov., isolated from lake water.</title>
        <authorList>
            <person name="Li C.-M."/>
        </authorList>
    </citation>
    <scope>NUCLEOTIDE SEQUENCE [LARGE SCALE GENOMIC DNA]</scope>
    <source>
        <strain evidence="4 5">YLOS41</strain>
    </source>
</reference>
<feature type="signal peptide" evidence="2">
    <location>
        <begin position="1"/>
        <end position="17"/>
    </location>
</feature>
<gene>
    <name evidence="4" type="ORF">DQ356_01955</name>
</gene>
<evidence type="ECO:0000256" key="1">
    <source>
        <dbReference type="ARBA" id="ARBA00022729"/>
    </source>
</evidence>
<organism evidence="4 5">
    <name type="scientific">Chryseobacterium lacus</name>
    <dbReference type="NCBI Taxonomy" id="2058346"/>
    <lineage>
        <taxon>Bacteria</taxon>
        <taxon>Pseudomonadati</taxon>
        <taxon>Bacteroidota</taxon>
        <taxon>Flavobacteriia</taxon>
        <taxon>Flavobacteriales</taxon>
        <taxon>Weeksellaceae</taxon>
        <taxon>Chryseobacterium group</taxon>
        <taxon>Chryseobacterium</taxon>
    </lineage>
</organism>
<protein>
    <submittedName>
        <fullName evidence="4">T9SS C-terminal target domain-containing protein</fullName>
    </submittedName>
</protein>
<name>A0A368N465_9FLAO</name>
<comment type="caution">
    <text evidence="4">The sequence shown here is derived from an EMBL/GenBank/DDBJ whole genome shotgun (WGS) entry which is preliminary data.</text>
</comment>
<keyword evidence="1 2" id="KW-0732">Signal</keyword>
<evidence type="ECO:0000259" key="3">
    <source>
        <dbReference type="Pfam" id="PF18962"/>
    </source>
</evidence>
<dbReference type="RefSeq" id="WP_114302766.1">
    <property type="nucleotide sequence ID" value="NZ_QPIE01000001.1"/>
</dbReference>
<dbReference type="AlphaFoldDB" id="A0A368N465"/>
<proteinExistence type="predicted"/>
<keyword evidence="5" id="KW-1185">Reference proteome</keyword>
<dbReference type="NCBIfam" id="TIGR04183">
    <property type="entry name" value="Por_Secre_tail"/>
    <property type="match status" value="1"/>
</dbReference>
<dbReference type="InterPro" id="IPR026444">
    <property type="entry name" value="Secre_tail"/>
</dbReference>
<dbReference type="EMBL" id="QPIE01000001">
    <property type="protein sequence ID" value="RCU44996.1"/>
    <property type="molecule type" value="Genomic_DNA"/>
</dbReference>
<dbReference type="Proteomes" id="UP000252172">
    <property type="component" value="Unassembled WGS sequence"/>
</dbReference>
<sequence length="777" mass="84008">MKQFYLLTIVLSVFANAQLSIVKDVTLAGLSPTSNKQAFWQNNKWNGKYYFEAGTTVKLVVTDGTDAGTMMIKDLGITGGTITKIIPAQDFFYFQINVMVFSPSFAMHDELWRSDGTAAGTFLLKEFSNTTSYPLDIGSDLSDYYNYSILGNEMFFSGYTTASGKELWKSDGTVAGTVLVKDITTGAGNTPMDAFTRLGTDVYFFTGTGQLWKSDGTNAGTVNIPLPAGLIVYMYNTMVEFNGKLIFLGYDATNGMEPWITDGTTSGTHIIKNISPQTSYYYTWKNFAFRKIPGGILIPIQTTGDTSNTMLTLWKTDGTDAGTVQLSPTDAIQGSTSDTFAMNNESLYTYNGGTMQTIFKTNYQENGYQILPHTNPAVESFFNFKNTLWFSSGFINYTQDQKEPWRSDGTQAVKTFDIRPGLLPSLPFGYFEINNNLFFFANDGSGNKLYKFVGDFTFNGSVNNNWSNNANWNSAATPLSTENAIIPAGTNVNIDAEAYANNVLQDSPINLSNGNLNIGGNLNLGAKITLNENNLNLKGSFSQVINGNASNYVVTNGTGTVNVENLNAARSAVTLPIGTATNYNPITISNSGTPDTFSARVSEGIANTTNGAVNATWDISEGTAGGSNVNLTFGWNAAQQNVNFSAAGAKVGHYYNGQWNQENSGSVTGSGPFDITATGINTFSPFGVMNFGALATAEVRNSSVHVYPNPFSNYLQVEAEENGTITLFDVSGKMVQTAMLKEGTNRLEVGVLPAGLYYYALKNLKGGTIASGKLLKN</sequence>
<accession>A0A368N465</accession>
<dbReference type="OrthoDB" id="1489153at2"/>
<evidence type="ECO:0000256" key="2">
    <source>
        <dbReference type="SAM" id="SignalP"/>
    </source>
</evidence>
<evidence type="ECO:0000313" key="5">
    <source>
        <dbReference type="Proteomes" id="UP000252172"/>
    </source>
</evidence>
<dbReference type="Pfam" id="PF18962">
    <property type="entry name" value="Por_Secre_tail"/>
    <property type="match status" value="1"/>
</dbReference>
<feature type="domain" description="Secretion system C-terminal sorting" evidence="3">
    <location>
        <begin position="706"/>
        <end position="766"/>
    </location>
</feature>
<evidence type="ECO:0000313" key="4">
    <source>
        <dbReference type="EMBL" id="RCU44996.1"/>
    </source>
</evidence>
<feature type="chain" id="PRO_5016985839" evidence="2">
    <location>
        <begin position="18"/>
        <end position="777"/>
    </location>
</feature>